<sequence length="217" mass="23963">MRQLPRQGPRRQPRQNRLNPARHRPPSPNLPPHRGALPRGVLRRQVRPLHHRPPAPAPLRHDGPHPHLHPVLLRLRPAAQLLQKGRAQLCPNLRVLQGRQNRPRPGHVLPRQCPLYALLRTLALLPADANQGHPPPGLLPTASVPAVLPRDDQPDGGRVPEQARRSGRKLDDGDGALYEVRSAEAFGGHWDAAGGQVGRKCAGGAHVYHAEIKRLLI</sequence>
<feature type="region of interest" description="Disordered" evidence="1">
    <location>
        <begin position="49"/>
        <end position="68"/>
    </location>
</feature>
<feature type="compositionally biased region" description="Basic and acidic residues" evidence="1">
    <location>
        <begin position="161"/>
        <end position="172"/>
    </location>
</feature>
<feature type="region of interest" description="Disordered" evidence="1">
    <location>
        <begin position="1"/>
        <end position="38"/>
    </location>
</feature>
<protein>
    <submittedName>
        <fullName evidence="2">(northern house mosquito) hypothetical protein</fullName>
    </submittedName>
</protein>
<proteinExistence type="predicted"/>
<evidence type="ECO:0000256" key="1">
    <source>
        <dbReference type="SAM" id="MobiDB-lite"/>
    </source>
</evidence>
<feature type="region of interest" description="Disordered" evidence="1">
    <location>
        <begin position="131"/>
        <end position="173"/>
    </location>
</feature>
<reference evidence="2" key="1">
    <citation type="submission" date="2021-05" db="EMBL/GenBank/DDBJ databases">
        <authorList>
            <person name="Alioto T."/>
            <person name="Alioto T."/>
            <person name="Gomez Garrido J."/>
        </authorList>
    </citation>
    <scope>NUCLEOTIDE SEQUENCE</scope>
</reference>
<evidence type="ECO:0000313" key="2">
    <source>
        <dbReference type="EMBL" id="CAG6476117.1"/>
    </source>
</evidence>
<accession>A0A8D8BIL9</accession>
<name>A0A8D8BIL9_CULPI</name>
<dbReference type="EMBL" id="HBUE01077971">
    <property type="protein sequence ID" value="CAG6476117.1"/>
    <property type="molecule type" value="Transcribed_RNA"/>
</dbReference>
<organism evidence="2">
    <name type="scientific">Culex pipiens</name>
    <name type="common">House mosquito</name>
    <dbReference type="NCBI Taxonomy" id="7175"/>
    <lineage>
        <taxon>Eukaryota</taxon>
        <taxon>Metazoa</taxon>
        <taxon>Ecdysozoa</taxon>
        <taxon>Arthropoda</taxon>
        <taxon>Hexapoda</taxon>
        <taxon>Insecta</taxon>
        <taxon>Pterygota</taxon>
        <taxon>Neoptera</taxon>
        <taxon>Endopterygota</taxon>
        <taxon>Diptera</taxon>
        <taxon>Nematocera</taxon>
        <taxon>Culicoidea</taxon>
        <taxon>Culicidae</taxon>
        <taxon>Culicinae</taxon>
        <taxon>Culicini</taxon>
        <taxon>Culex</taxon>
        <taxon>Culex</taxon>
    </lineage>
</organism>
<feature type="compositionally biased region" description="Basic residues" evidence="1">
    <location>
        <begin position="8"/>
        <end position="25"/>
    </location>
</feature>
<dbReference type="AlphaFoldDB" id="A0A8D8BIL9"/>